<proteinExistence type="predicted"/>
<accession>A0A4Y7J4F0</accession>
<dbReference type="AlphaFoldDB" id="A0A4Y7J4F0"/>
<dbReference type="Gramene" id="RZC54609">
    <property type="protein sequence ID" value="RZC54609"/>
    <property type="gene ID" value="C5167_013450"/>
</dbReference>
<evidence type="ECO:0000256" key="1">
    <source>
        <dbReference type="SAM" id="MobiDB-lite"/>
    </source>
</evidence>
<organism evidence="2 3">
    <name type="scientific">Papaver somniferum</name>
    <name type="common">Opium poppy</name>
    <dbReference type="NCBI Taxonomy" id="3469"/>
    <lineage>
        <taxon>Eukaryota</taxon>
        <taxon>Viridiplantae</taxon>
        <taxon>Streptophyta</taxon>
        <taxon>Embryophyta</taxon>
        <taxon>Tracheophyta</taxon>
        <taxon>Spermatophyta</taxon>
        <taxon>Magnoliopsida</taxon>
        <taxon>Ranunculales</taxon>
        <taxon>Papaveraceae</taxon>
        <taxon>Papaveroideae</taxon>
        <taxon>Papaver</taxon>
    </lineage>
</organism>
<name>A0A4Y7J4F0_PAPSO</name>
<feature type="region of interest" description="Disordered" evidence="1">
    <location>
        <begin position="65"/>
        <end position="128"/>
    </location>
</feature>
<keyword evidence="3" id="KW-1185">Reference proteome</keyword>
<dbReference type="Proteomes" id="UP000316621">
    <property type="component" value="Chromosome 3"/>
</dbReference>
<feature type="compositionally biased region" description="Basic residues" evidence="1">
    <location>
        <begin position="115"/>
        <end position="128"/>
    </location>
</feature>
<sequence>MAEPASAYTGPKGRYIYLPDRKVRTTLDCIYLGKRRKERLRKEYQEKVEAIKQKFLKQGINVVVEESEEEDEEKSDEVEEEVELKKHTRGEESDEEVELKKHTRGEESDEDVELKKKKKKKKKINNSD</sequence>
<evidence type="ECO:0000313" key="3">
    <source>
        <dbReference type="Proteomes" id="UP000316621"/>
    </source>
</evidence>
<dbReference type="EMBL" id="CM010717">
    <property type="protein sequence ID" value="RZC54609.1"/>
    <property type="molecule type" value="Genomic_DNA"/>
</dbReference>
<gene>
    <name evidence="2" type="ORF">C5167_013450</name>
</gene>
<dbReference type="OrthoDB" id="1928627at2759"/>
<reference evidence="2 3" key="1">
    <citation type="journal article" date="2018" name="Science">
        <title>The opium poppy genome and morphinan production.</title>
        <authorList>
            <person name="Guo L."/>
            <person name="Winzer T."/>
            <person name="Yang X."/>
            <person name="Li Y."/>
            <person name="Ning Z."/>
            <person name="He Z."/>
            <person name="Teodor R."/>
            <person name="Lu Y."/>
            <person name="Bowser T.A."/>
            <person name="Graham I.A."/>
            <person name="Ye K."/>
        </authorList>
    </citation>
    <scope>NUCLEOTIDE SEQUENCE [LARGE SCALE GENOMIC DNA]</scope>
    <source>
        <strain evidence="3">cv. HN1</strain>
        <tissue evidence="2">Leaves</tissue>
    </source>
</reference>
<feature type="compositionally biased region" description="Acidic residues" evidence="1">
    <location>
        <begin position="65"/>
        <end position="82"/>
    </location>
</feature>
<protein>
    <submittedName>
        <fullName evidence="2">Uncharacterized protein</fullName>
    </submittedName>
</protein>
<evidence type="ECO:0000313" key="2">
    <source>
        <dbReference type="EMBL" id="RZC54609.1"/>
    </source>
</evidence>